<feature type="transmembrane region" description="Helical" evidence="5">
    <location>
        <begin position="35"/>
        <end position="57"/>
    </location>
</feature>
<evidence type="ECO:0000256" key="2">
    <source>
        <dbReference type="ARBA" id="ARBA00022692"/>
    </source>
</evidence>
<keyword evidence="4 5" id="KW-0472">Membrane</keyword>
<comment type="caution">
    <text evidence="7">The sequence shown here is derived from an EMBL/GenBank/DDBJ whole genome shotgun (WGS) entry which is preliminary data.</text>
</comment>
<keyword evidence="2 5" id="KW-0812">Transmembrane</keyword>
<keyword evidence="3 5" id="KW-1133">Transmembrane helix</keyword>
<dbReference type="Pfam" id="PF04893">
    <property type="entry name" value="Yip1"/>
    <property type="match status" value="1"/>
</dbReference>
<dbReference type="InterPro" id="IPR006977">
    <property type="entry name" value="Yip1_dom"/>
</dbReference>
<feature type="transmembrane region" description="Helical" evidence="5">
    <location>
        <begin position="161"/>
        <end position="187"/>
    </location>
</feature>
<gene>
    <name evidence="7" type="ORF">F4Y42_01150</name>
</gene>
<feature type="transmembrane region" description="Helical" evidence="5">
    <location>
        <begin position="207"/>
        <end position="229"/>
    </location>
</feature>
<protein>
    <submittedName>
        <fullName evidence="7">YIP1 family protein</fullName>
    </submittedName>
</protein>
<evidence type="ECO:0000256" key="3">
    <source>
        <dbReference type="ARBA" id="ARBA00022989"/>
    </source>
</evidence>
<proteinExistence type="predicted"/>
<accession>A0A6B0YPC4</accession>
<feature type="transmembrane region" description="Helical" evidence="5">
    <location>
        <begin position="108"/>
        <end position="129"/>
    </location>
</feature>
<evidence type="ECO:0000259" key="6">
    <source>
        <dbReference type="Pfam" id="PF04893"/>
    </source>
</evidence>
<feature type="domain" description="Yip1" evidence="6">
    <location>
        <begin position="14"/>
        <end position="215"/>
    </location>
</feature>
<sequence length="234" mass="24674">MLQPQNYPRFIGKALLLEPDPFVEMVDDDNPWIEGLFLCACIGVLVAVAQLLGSLLLTASLPPSDALLHTVLQSLRQGNAGGEILFEMERALRSAWPLLLAYSGYDSVSLRLLSLATTPLGLICQWLLFGLSSHLFARAAGGQGSLGQTLGAVALSNAPRLLYLFTAIPFVSVAAVLIHVWSVLIAFRGLEVAHELPPAPAALVAGGAWLLLLLVSTLSAVAFGALLVISGGNL</sequence>
<reference evidence="7" key="1">
    <citation type="submission" date="2019-09" db="EMBL/GenBank/DDBJ databases">
        <title>Characterisation of the sponge microbiome using genome-centric metagenomics.</title>
        <authorList>
            <person name="Engelberts J.P."/>
            <person name="Robbins S.J."/>
            <person name="De Goeij J.M."/>
            <person name="Aranda M."/>
            <person name="Bell S.C."/>
            <person name="Webster N.S."/>
        </authorList>
    </citation>
    <scope>NUCLEOTIDE SEQUENCE</scope>
    <source>
        <strain evidence="7">SB0664_bin_27</strain>
    </source>
</reference>
<dbReference type="EMBL" id="VXRG01000009">
    <property type="protein sequence ID" value="MXY92035.1"/>
    <property type="molecule type" value="Genomic_DNA"/>
</dbReference>
<evidence type="ECO:0000313" key="7">
    <source>
        <dbReference type="EMBL" id="MXY92035.1"/>
    </source>
</evidence>
<evidence type="ECO:0000256" key="1">
    <source>
        <dbReference type="ARBA" id="ARBA00004141"/>
    </source>
</evidence>
<name>A0A6B0YPC4_9CHLR</name>
<organism evidence="7">
    <name type="scientific">Caldilineaceae bacterium SB0664_bin_27</name>
    <dbReference type="NCBI Taxonomy" id="2605260"/>
    <lineage>
        <taxon>Bacteria</taxon>
        <taxon>Bacillati</taxon>
        <taxon>Chloroflexota</taxon>
        <taxon>Caldilineae</taxon>
        <taxon>Caldilineales</taxon>
        <taxon>Caldilineaceae</taxon>
    </lineage>
</organism>
<dbReference type="AlphaFoldDB" id="A0A6B0YPC4"/>
<evidence type="ECO:0000256" key="4">
    <source>
        <dbReference type="ARBA" id="ARBA00023136"/>
    </source>
</evidence>
<evidence type="ECO:0000256" key="5">
    <source>
        <dbReference type="SAM" id="Phobius"/>
    </source>
</evidence>
<comment type="subcellular location">
    <subcellularLocation>
        <location evidence="1">Membrane</location>
        <topology evidence="1">Multi-pass membrane protein</topology>
    </subcellularLocation>
</comment>
<dbReference type="GO" id="GO:0016020">
    <property type="term" value="C:membrane"/>
    <property type="evidence" value="ECO:0007669"/>
    <property type="project" value="UniProtKB-SubCell"/>
</dbReference>